<evidence type="ECO:0000313" key="7">
    <source>
        <dbReference type="Proteomes" id="UP000040576"/>
    </source>
</evidence>
<dbReference type="Proteomes" id="UP000040576">
    <property type="component" value="Unassembled WGS sequence"/>
</dbReference>
<organism evidence="6 7">
    <name type="scientific">Caldibacillus thermoamylovorans</name>
    <dbReference type="NCBI Taxonomy" id="35841"/>
    <lineage>
        <taxon>Bacteria</taxon>
        <taxon>Bacillati</taxon>
        <taxon>Bacillota</taxon>
        <taxon>Bacilli</taxon>
        <taxon>Bacillales</taxon>
        <taxon>Bacillaceae</taxon>
        <taxon>Caldibacillus</taxon>
    </lineage>
</organism>
<keyword evidence="4 5" id="KW-0732">Signal</keyword>
<comment type="subcellular location">
    <subcellularLocation>
        <location evidence="5">Cell membrane</location>
        <topology evidence="5">Lipid-anchor</topology>
    </subcellularLocation>
</comment>
<evidence type="ECO:0000256" key="1">
    <source>
        <dbReference type="ARBA" id="ARBA00008520"/>
    </source>
</evidence>
<dbReference type="Pfam" id="PF13416">
    <property type="entry name" value="SBP_bac_8"/>
    <property type="match status" value="1"/>
</dbReference>
<keyword evidence="5" id="KW-1003">Cell membrane</keyword>
<evidence type="ECO:0000256" key="5">
    <source>
        <dbReference type="RuleBase" id="RU365005"/>
    </source>
</evidence>
<dbReference type="Gene3D" id="3.40.190.10">
    <property type="entry name" value="Periplasmic binding protein-like II"/>
    <property type="match status" value="2"/>
</dbReference>
<gene>
    <name evidence="6" type="primary">cycB</name>
    <name evidence="6" type="ORF">BT1A1_0500</name>
</gene>
<dbReference type="GO" id="GO:0015144">
    <property type="term" value="F:carbohydrate transmembrane transporter activity"/>
    <property type="evidence" value="ECO:0007669"/>
    <property type="project" value="InterPro"/>
</dbReference>
<dbReference type="PRINTS" id="PR00181">
    <property type="entry name" value="MALTOSEBP"/>
</dbReference>
<protein>
    <recommendedName>
        <fullName evidence="5">Maltodextrin-binding protein</fullName>
    </recommendedName>
</protein>
<dbReference type="GO" id="GO:1901982">
    <property type="term" value="F:maltose binding"/>
    <property type="evidence" value="ECO:0007669"/>
    <property type="project" value="TreeGrafter"/>
</dbReference>
<dbReference type="PANTHER" id="PTHR30061">
    <property type="entry name" value="MALTOSE-BINDING PERIPLASMIC PROTEIN"/>
    <property type="match status" value="1"/>
</dbReference>
<dbReference type="PROSITE" id="PS51257">
    <property type="entry name" value="PROKAR_LIPOPROTEIN"/>
    <property type="match status" value="1"/>
</dbReference>
<dbReference type="GO" id="GO:0015768">
    <property type="term" value="P:maltose transport"/>
    <property type="evidence" value="ECO:0007669"/>
    <property type="project" value="TreeGrafter"/>
</dbReference>
<evidence type="ECO:0000256" key="2">
    <source>
        <dbReference type="ARBA" id="ARBA00022448"/>
    </source>
</evidence>
<dbReference type="GO" id="GO:0042956">
    <property type="term" value="P:maltodextrin transmembrane transport"/>
    <property type="evidence" value="ECO:0007669"/>
    <property type="project" value="TreeGrafter"/>
</dbReference>
<dbReference type="EMBL" id="CCRF01000017">
    <property type="protein sequence ID" value="CEE00359.1"/>
    <property type="molecule type" value="Genomic_DNA"/>
</dbReference>
<dbReference type="AlphaFoldDB" id="A0A090KP12"/>
<comment type="similarity">
    <text evidence="1 5">Belongs to the bacterial solute-binding protein 1 family.</text>
</comment>
<sequence>MFKVKKSKKLLGIVSVLALSLALAGCGPDDSDSGGSKEKASSDNKDYDLLVWEDVEKSAGSKDAIAKFEEEHNVKIKVVEKTYAQQIEDLRLDGPAGTGPDVFTMPSDQIGTAVTEGLLKELNVDDSTKSIYTDVAMQSQIVDGKVYGLPKAVETTVLFYNKDIISEDQLPKTLDEWYDLSKELTDGTNYGFLALFDQIYYAQGVMSGYGGYIFGKDDSGAYNPNDIGLNNEGAIEAAEYIKKFYQDKLFPAGIIGEQGINVLDSLFSEGKAAAVISGPWNVEPYASAGINYGVTELPLLPNGEHMSSFIGVKSYNVSSYSKNPELAEELVKFLANEENSRTRFEATKEVPAVKALAEDPAVTASEVAQAVAIQSQYAELTPNIPAMNQVWKPVDAALQTIATGKAQPKDALNQAVETIKGQIEANNASK</sequence>
<dbReference type="GO" id="GO:0055052">
    <property type="term" value="C:ATP-binding cassette (ABC) transporter complex, substrate-binding subunit-containing"/>
    <property type="evidence" value="ECO:0007669"/>
    <property type="project" value="TreeGrafter"/>
</dbReference>
<dbReference type="InterPro" id="IPR006059">
    <property type="entry name" value="SBP"/>
</dbReference>
<accession>A0A090KP12</accession>
<keyword evidence="5" id="KW-0472">Membrane</keyword>
<feature type="signal peptide" evidence="5">
    <location>
        <begin position="1"/>
        <end position="24"/>
    </location>
</feature>
<evidence type="ECO:0000256" key="4">
    <source>
        <dbReference type="ARBA" id="ARBA00022729"/>
    </source>
</evidence>
<feature type="chain" id="PRO_5039758117" description="Maltodextrin-binding protein" evidence="5">
    <location>
        <begin position="25"/>
        <end position="430"/>
    </location>
</feature>
<keyword evidence="2 5" id="KW-0813">Transport</keyword>
<name>A0A090KP12_9BACI</name>
<keyword evidence="7" id="KW-1185">Reference proteome</keyword>
<dbReference type="InterPro" id="IPR006060">
    <property type="entry name" value="Maltose/Cyclodextrin-bd"/>
</dbReference>
<evidence type="ECO:0000256" key="3">
    <source>
        <dbReference type="ARBA" id="ARBA00022597"/>
    </source>
</evidence>
<proteinExistence type="inferred from homology"/>
<dbReference type="SUPFAM" id="SSF53850">
    <property type="entry name" value="Periplasmic binding protein-like II"/>
    <property type="match status" value="1"/>
</dbReference>
<keyword evidence="3 5" id="KW-0762">Sugar transport</keyword>
<evidence type="ECO:0000313" key="6">
    <source>
        <dbReference type="EMBL" id="CEE00359.1"/>
    </source>
</evidence>
<keyword evidence="5" id="KW-0449">Lipoprotein</keyword>
<dbReference type="PANTHER" id="PTHR30061:SF50">
    <property type="entry name" value="MALTOSE_MALTODEXTRIN-BINDING PERIPLASMIC PROTEIN"/>
    <property type="match status" value="1"/>
</dbReference>
<reference evidence="6 7" key="1">
    <citation type="submission" date="2014-07" db="EMBL/GenBank/DDBJ databases">
        <authorList>
            <person name="Wibberg Daniel"/>
        </authorList>
    </citation>
    <scope>NUCLEOTIDE SEQUENCE [LARGE SCALE GENOMIC DNA]</scope>
</reference>